<feature type="region of interest" description="Disordered" evidence="1">
    <location>
        <begin position="1"/>
        <end position="125"/>
    </location>
</feature>
<evidence type="ECO:0000313" key="2">
    <source>
        <dbReference type="EMBL" id="KAH8020653.1"/>
    </source>
</evidence>
<dbReference type="Proteomes" id="UP000821866">
    <property type="component" value="Chromosome 7"/>
</dbReference>
<dbReference type="VEuPathDB" id="VectorBase:LOC119175039"/>
<comment type="caution">
    <text evidence="2">The sequence shown here is derived from an EMBL/GenBank/DDBJ whole genome shotgun (WGS) entry which is preliminary data.</text>
</comment>
<gene>
    <name evidence="2" type="ORF">HPB51_002602</name>
</gene>
<name>A0A9J6DEW5_RHIMP</name>
<feature type="region of interest" description="Disordered" evidence="1">
    <location>
        <begin position="231"/>
        <end position="256"/>
    </location>
</feature>
<keyword evidence="3" id="KW-1185">Reference proteome</keyword>
<feature type="compositionally biased region" description="Basic and acidic residues" evidence="1">
    <location>
        <begin position="25"/>
        <end position="35"/>
    </location>
</feature>
<feature type="compositionally biased region" description="Polar residues" evidence="1">
    <location>
        <begin position="147"/>
        <end position="159"/>
    </location>
</feature>
<dbReference type="EMBL" id="JABSTU010000009">
    <property type="protein sequence ID" value="KAH8020653.1"/>
    <property type="molecule type" value="Genomic_DNA"/>
</dbReference>
<feature type="compositionally biased region" description="Polar residues" evidence="1">
    <location>
        <begin position="9"/>
        <end position="18"/>
    </location>
</feature>
<reference evidence="2" key="1">
    <citation type="journal article" date="2020" name="Cell">
        <title>Large-Scale Comparative Analyses of Tick Genomes Elucidate Their Genetic Diversity and Vector Capacities.</title>
        <authorList>
            <consortium name="Tick Genome and Microbiome Consortium (TIGMIC)"/>
            <person name="Jia N."/>
            <person name="Wang J."/>
            <person name="Shi W."/>
            <person name="Du L."/>
            <person name="Sun Y."/>
            <person name="Zhan W."/>
            <person name="Jiang J.F."/>
            <person name="Wang Q."/>
            <person name="Zhang B."/>
            <person name="Ji P."/>
            <person name="Bell-Sakyi L."/>
            <person name="Cui X.M."/>
            <person name="Yuan T.T."/>
            <person name="Jiang B.G."/>
            <person name="Yang W.F."/>
            <person name="Lam T.T."/>
            <person name="Chang Q.C."/>
            <person name="Ding S.J."/>
            <person name="Wang X.J."/>
            <person name="Zhu J.G."/>
            <person name="Ruan X.D."/>
            <person name="Zhao L."/>
            <person name="Wei J.T."/>
            <person name="Ye R.Z."/>
            <person name="Que T.C."/>
            <person name="Du C.H."/>
            <person name="Zhou Y.H."/>
            <person name="Cheng J.X."/>
            <person name="Dai P.F."/>
            <person name="Guo W.B."/>
            <person name="Han X.H."/>
            <person name="Huang E.J."/>
            <person name="Li L.F."/>
            <person name="Wei W."/>
            <person name="Gao Y.C."/>
            <person name="Liu J.Z."/>
            <person name="Shao H.Z."/>
            <person name="Wang X."/>
            <person name="Wang C.C."/>
            <person name="Yang T.C."/>
            <person name="Huo Q.B."/>
            <person name="Li W."/>
            <person name="Chen H.Y."/>
            <person name="Chen S.E."/>
            <person name="Zhou L.G."/>
            <person name="Ni X.B."/>
            <person name="Tian J.H."/>
            <person name="Sheng Y."/>
            <person name="Liu T."/>
            <person name="Pan Y.S."/>
            <person name="Xia L.Y."/>
            <person name="Li J."/>
            <person name="Zhao F."/>
            <person name="Cao W.C."/>
        </authorList>
    </citation>
    <scope>NUCLEOTIDE SEQUENCE</scope>
    <source>
        <strain evidence="2">Rmic-2018</strain>
    </source>
</reference>
<accession>A0A9J6DEW5</accession>
<sequence length="546" mass="60286">MGAGRSTHSDGSPAQSPTRLLDGFPETRHIDEHGFHSALLSPNREFPTISSPPPRTDVDDRLPSPPPASSRVPVVIRMTSSSGERRHSMRADSPMPKLQVEARRLSDPRDDQAHVGKHQQSDLESQIREIEQMTDGILEDIEAENLGSFSTGHDPSTTTKAKRGPHQDSNCPLDTGKSAAPLRGSFERSLFSDTTKFSGLGRPQLPPTRSLERGGRRASVPWEAAVAGFRSGGHRYKPHSRSPASEVRSQSQPAAGLAVTERHGAHTRTMFGAETTYSPFLLHEPRNTMQVPVTSLTLSVSLRINNAVPIRQKTCKIGLAPYAWCCLPGLQDYDVCFNIFLERDFPLVEAFLLNRAFLSRGRVLVEPGDLEAMCEGFGELLECYAFHYLNCADLGGVRREYFERLIKAMVSSFQLLCVNNRTTLQNLFYDGHCIGSVSDGAGDCRTANFDLATAWKRIFRFRATQRDCSDLVRHTRCLVRALSSSSCRPEATSAYNTTAIDFLFVFCQQDFSDKNATSASRLRSPSTLNIAAVLVTALSVLKAFVH</sequence>
<reference evidence="2" key="2">
    <citation type="submission" date="2021-09" db="EMBL/GenBank/DDBJ databases">
        <authorList>
            <person name="Jia N."/>
            <person name="Wang J."/>
            <person name="Shi W."/>
            <person name="Du L."/>
            <person name="Sun Y."/>
            <person name="Zhan W."/>
            <person name="Jiang J."/>
            <person name="Wang Q."/>
            <person name="Zhang B."/>
            <person name="Ji P."/>
            <person name="Sakyi L.B."/>
            <person name="Cui X."/>
            <person name="Yuan T."/>
            <person name="Jiang B."/>
            <person name="Yang W."/>
            <person name="Lam T.T.-Y."/>
            <person name="Chang Q."/>
            <person name="Ding S."/>
            <person name="Wang X."/>
            <person name="Zhu J."/>
            <person name="Ruan X."/>
            <person name="Zhao L."/>
            <person name="Wei J."/>
            <person name="Que T."/>
            <person name="Du C."/>
            <person name="Cheng J."/>
            <person name="Dai P."/>
            <person name="Han X."/>
            <person name="Huang E."/>
            <person name="Gao Y."/>
            <person name="Liu J."/>
            <person name="Shao H."/>
            <person name="Ye R."/>
            <person name="Li L."/>
            <person name="Wei W."/>
            <person name="Wang X."/>
            <person name="Wang C."/>
            <person name="Huo Q."/>
            <person name="Li W."/>
            <person name="Guo W."/>
            <person name="Chen H."/>
            <person name="Chen S."/>
            <person name="Zhou L."/>
            <person name="Zhou L."/>
            <person name="Ni X."/>
            <person name="Tian J."/>
            <person name="Zhou Y."/>
            <person name="Sheng Y."/>
            <person name="Liu T."/>
            <person name="Pan Y."/>
            <person name="Xia L."/>
            <person name="Li J."/>
            <person name="Zhao F."/>
            <person name="Cao W."/>
        </authorList>
    </citation>
    <scope>NUCLEOTIDE SEQUENCE</scope>
    <source>
        <strain evidence="2">Rmic-2018</strain>
        <tissue evidence="2">Larvae</tissue>
    </source>
</reference>
<feature type="compositionally biased region" description="Basic and acidic residues" evidence="1">
    <location>
        <begin position="100"/>
        <end position="125"/>
    </location>
</feature>
<evidence type="ECO:0000256" key="1">
    <source>
        <dbReference type="SAM" id="MobiDB-lite"/>
    </source>
</evidence>
<organism evidence="2 3">
    <name type="scientific">Rhipicephalus microplus</name>
    <name type="common">Cattle tick</name>
    <name type="synonym">Boophilus microplus</name>
    <dbReference type="NCBI Taxonomy" id="6941"/>
    <lineage>
        <taxon>Eukaryota</taxon>
        <taxon>Metazoa</taxon>
        <taxon>Ecdysozoa</taxon>
        <taxon>Arthropoda</taxon>
        <taxon>Chelicerata</taxon>
        <taxon>Arachnida</taxon>
        <taxon>Acari</taxon>
        <taxon>Parasitiformes</taxon>
        <taxon>Ixodida</taxon>
        <taxon>Ixodoidea</taxon>
        <taxon>Ixodidae</taxon>
        <taxon>Rhipicephalinae</taxon>
        <taxon>Rhipicephalus</taxon>
        <taxon>Boophilus</taxon>
    </lineage>
</organism>
<dbReference type="AlphaFoldDB" id="A0A9J6DEW5"/>
<feature type="region of interest" description="Disordered" evidence="1">
    <location>
        <begin position="147"/>
        <end position="217"/>
    </location>
</feature>
<protein>
    <submittedName>
        <fullName evidence="2">Uncharacterized protein</fullName>
    </submittedName>
</protein>
<evidence type="ECO:0000313" key="3">
    <source>
        <dbReference type="Proteomes" id="UP000821866"/>
    </source>
</evidence>
<dbReference type="VEuPathDB" id="VectorBase:LOC119173490"/>
<proteinExistence type="predicted"/>